<protein>
    <recommendedName>
        <fullName evidence="4">Transposase</fullName>
    </recommendedName>
</protein>
<dbReference type="AlphaFoldDB" id="A0AAP0HJS2"/>
<name>A0AAP0HJS2_9MAGN</name>
<gene>
    <name evidence="2" type="ORF">Sjap_025671</name>
</gene>
<proteinExistence type="predicted"/>
<reference evidence="2 3" key="1">
    <citation type="submission" date="2024-01" db="EMBL/GenBank/DDBJ databases">
        <title>Genome assemblies of Stephania.</title>
        <authorList>
            <person name="Yang L."/>
        </authorList>
    </citation>
    <scope>NUCLEOTIDE SEQUENCE [LARGE SCALE GENOMIC DNA]</scope>
    <source>
        <strain evidence="2">QJT</strain>
        <tissue evidence="2">Leaf</tissue>
    </source>
</reference>
<evidence type="ECO:0000313" key="2">
    <source>
        <dbReference type="EMBL" id="KAK9085260.1"/>
    </source>
</evidence>
<evidence type="ECO:0000256" key="1">
    <source>
        <dbReference type="SAM" id="Phobius"/>
    </source>
</evidence>
<accession>A0AAP0HJS2</accession>
<evidence type="ECO:0000313" key="3">
    <source>
        <dbReference type="Proteomes" id="UP001417504"/>
    </source>
</evidence>
<dbReference type="InterPro" id="IPR004252">
    <property type="entry name" value="Probable_transposase_24"/>
</dbReference>
<dbReference type="Proteomes" id="UP001417504">
    <property type="component" value="Unassembled WGS sequence"/>
</dbReference>
<keyword evidence="3" id="KW-1185">Reference proteome</keyword>
<sequence length="396" mass="44306">MVRITIPEWPHVSAKRKEELRKLRVRSGGADVTRADLWIEGHQNKKGQPHSDEIARVVEKINECQMRSSTSTSQSINKDPIAQVFGPEHQRRVKGLGFGVTSNSDRATTQSSILVRKLQGDFQILEEKYEQLAEHVRSQQMPPSSRQLVSEGEIETDDPMHLMDGIPIGEGAYLVYVEMVFDPNAFLWRNQNNWTTLDNALGEIIPWPKEAVAEYHMMVELLSDFEILNQAFADEIGIPFMETSAKSATNCGSDGWNAACSGFIYLGLPRRPMCDIDHQHRYGILMSGACCLWKARMGTQIWWWSVATPTMEEHRRSNSRRSGVGIGLTSLNARFVELSSCMLFRCCRQGTLASIAPLSSALALHVQTKYAIAFAVCLTLAAALLLLAYLSADLFA</sequence>
<organism evidence="2 3">
    <name type="scientific">Stephania japonica</name>
    <dbReference type="NCBI Taxonomy" id="461633"/>
    <lineage>
        <taxon>Eukaryota</taxon>
        <taxon>Viridiplantae</taxon>
        <taxon>Streptophyta</taxon>
        <taxon>Embryophyta</taxon>
        <taxon>Tracheophyta</taxon>
        <taxon>Spermatophyta</taxon>
        <taxon>Magnoliopsida</taxon>
        <taxon>Ranunculales</taxon>
        <taxon>Menispermaceae</taxon>
        <taxon>Menispermoideae</taxon>
        <taxon>Cissampelideae</taxon>
        <taxon>Stephania</taxon>
    </lineage>
</organism>
<keyword evidence="1" id="KW-1133">Transmembrane helix</keyword>
<feature type="transmembrane region" description="Helical" evidence="1">
    <location>
        <begin position="370"/>
        <end position="390"/>
    </location>
</feature>
<evidence type="ECO:0008006" key="4">
    <source>
        <dbReference type="Google" id="ProtNLM"/>
    </source>
</evidence>
<comment type="caution">
    <text evidence="2">The sequence shown here is derived from an EMBL/GenBank/DDBJ whole genome shotgun (WGS) entry which is preliminary data.</text>
</comment>
<dbReference type="EMBL" id="JBBNAE010000011">
    <property type="protein sequence ID" value="KAK9085260.1"/>
    <property type="molecule type" value="Genomic_DNA"/>
</dbReference>
<dbReference type="Pfam" id="PF03004">
    <property type="entry name" value="Transposase_24"/>
    <property type="match status" value="1"/>
</dbReference>
<keyword evidence="1" id="KW-0472">Membrane</keyword>
<keyword evidence="1" id="KW-0812">Transmembrane</keyword>